<dbReference type="PANTHER" id="PTHR23325">
    <property type="entry name" value="SERUM RESPONSE FACTOR-BINDING"/>
    <property type="match status" value="1"/>
</dbReference>
<evidence type="ECO:0000256" key="2">
    <source>
        <dbReference type="SAM" id="MobiDB-lite"/>
    </source>
</evidence>
<feature type="compositionally biased region" description="Basic residues" evidence="2">
    <location>
        <begin position="320"/>
        <end position="330"/>
    </location>
</feature>
<feature type="compositionally biased region" description="Basic and acidic residues" evidence="2">
    <location>
        <begin position="179"/>
        <end position="191"/>
    </location>
</feature>
<dbReference type="Proteomes" id="UP001163846">
    <property type="component" value="Unassembled WGS sequence"/>
</dbReference>
<accession>A0AA38P4F0</accession>
<feature type="compositionally biased region" description="Acidic residues" evidence="2">
    <location>
        <begin position="167"/>
        <end position="178"/>
    </location>
</feature>
<dbReference type="GO" id="GO:0030490">
    <property type="term" value="P:maturation of SSU-rRNA"/>
    <property type="evidence" value="ECO:0007669"/>
    <property type="project" value="TreeGrafter"/>
</dbReference>
<evidence type="ECO:0000259" key="3">
    <source>
        <dbReference type="Pfam" id="PF09073"/>
    </source>
</evidence>
<protein>
    <submittedName>
        <fullName evidence="4">Bud-site selection protein</fullName>
    </submittedName>
</protein>
<keyword evidence="1" id="KW-0175">Coiled coil</keyword>
<dbReference type="InterPro" id="IPR015158">
    <property type="entry name" value="Bud22_dom"/>
</dbReference>
<evidence type="ECO:0000256" key="1">
    <source>
        <dbReference type="ARBA" id="ARBA00023054"/>
    </source>
</evidence>
<reference evidence="4" key="1">
    <citation type="submission" date="2022-08" db="EMBL/GenBank/DDBJ databases">
        <authorList>
            <consortium name="DOE Joint Genome Institute"/>
            <person name="Min B."/>
            <person name="Riley R."/>
            <person name="Sierra-Patev S."/>
            <person name="Naranjo-Ortiz M."/>
            <person name="Looney B."/>
            <person name="Konkel Z."/>
            <person name="Slot J.C."/>
            <person name="Sakamoto Y."/>
            <person name="Steenwyk J.L."/>
            <person name="Rokas A."/>
            <person name="Carro J."/>
            <person name="Camarero S."/>
            <person name="Ferreira P."/>
            <person name="Molpeceres G."/>
            <person name="Ruiz-Duenas F.J."/>
            <person name="Serrano A."/>
            <person name="Henrissat B."/>
            <person name="Drula E."/>
            <person name="Hughes K.W."/>
            <person name="Mata J.L."/>
            <person name="Ishikawa N.K."/>
            <person name="Vargas-Isla R."/>
            <person name="Ushijima S."/>
            <person name="Smith C.A."/>
            <person name="Ahrendt S."/>
            <person name="Andreopoulos W."/>
            <person name="He G."/>
            <person name="Labutti K."/>
            <person name="Lipzen A."/>
            <person name="Ng V."/>
            <person name="Sandor L."/>
            <person name="Barry K."/>
            <person name="Martinez A.T."/>
            <person name="Xiao Y."/>
            <person name="Gibbons J.G."/>
            <person name="Terashima K."/>
            <person name="Hibbett D.S."/>
            <person name="Grigoriev I.V."/>
        </authorList>
    </citation>
    <scope>NUCLEOTIDE SEQUENCE</scope>
    <source>
        <strain evidence="4">TFB9207</strain>
    </source>
</reference>
<feature type="compositionally biased region" description="Polar residues" evidence="2">
    <location>
        <begin position="391"/>
        <end position="400"/>
    </location>
</feature>
<feature type="compositionally biased region" description="Low complexity" evidence="2">
    <location>
        <begin position="271"/>
        <end position="280"/>
    </location>
</feature>
<feature type="compositionally biased region" description="Acidic residues" evidence="2">
    <location>
        <begin position="243"/>
        <end position="254"/>
    </location>
</feature>
<feature type="region of interest" description="Disordered" evidence="2">
    <location>
        <begin position="160"/>
        <end position="447"/>
    </location>
</feature>
<feature type="domain" description="Bud22" evidence="3">
    <location>
        <begin position="32"/>
        <end position="446"/>
    </location>
</feature>
<evidence type="ECO:0000313" key="4">
    <source>
        <dbReference type="EMBL" id="KAJ3836104.1"/>
    </source>
</evidence>
<organism evidence="4 5">
    <name type="scientific">Lentinula raphanica</name>
    <dbReference type="NCBI Taxonomy" id="153919"/>
    <lineage>
        <taxon>Eukaryota</taxon>
        <taxon>Fungi</taxon>
        <taxon>Dikarya</taxon>
        <taxon>Basidiomycota</taxon>
        <taxon>Agaricomycotina</taxon>
        <taxon>Agaricomycetes</taxon>
        <taxon>Agaricomycetidae</taxon>
        <taxon>Agaricales</taxon>
        <taxon>Marasmiineae</taxon>
        <taxon>Omphalotaceae</taxon>
        <taxon>Lentinula</taxon>
    </lineage>
</organism>
<dbReference type="EMBL" id="MU806349">
    <property type="protein sequence ID" value="KAJ3836104.1"/>
    <property type="molecule type" value="Genomic_DNA"/>
</dbReference>
<dbReference type="GO" id="GO:0005634">
    <property type="term" value="C:nucleus"/>
    <property type="evidence" value="ECO:0007669"/>
    <property type="project" value="TreeGrafter"/>
</dbReference>
<sequence length="447" mass="48908">MKGNTQIRGMKRKRTEDAYQEKDIGSRVAGKLHHDLKEVRKAAKKAKTFETQKLVKKLKGLRLKNKSDPSIMDCELQLKHLKLINHEAVANTALRTKLTKDKVLSVNESMQTALSKELASNLLQPADGGSAAAKIQSRLLSSKVLSSEVTATVEDLRSVIAPSTDSQDGDISAELDESASERPKKMSKLEDSDVEMDLGEGEGILNNVDDEDEADVDEWESGTVGDDEKEADDGWESGSILGESDDGYMDEDLPSDSLEGEGKKASLRKTSLPSGPSKSIPKPPAGNSTFLPTLSVGFIRGSDSDWSDNEDNAAAESGQKKNRRGQRARRAIWEKKFGKNANHKKKEAAMNAASENERGRKRWPSSNTSSGRPPNQAGHSRKVQSGEGFTRPTQQDSGWSQKALPPPSSAQSHDSRPLHPSWEAKRKLHERQSAAILPPPGRKIKFS</sequence>
<name>A0AA38P4F0_9AGAR</name>
<feature type="compositionally biased region" description="Basic and acidic residues" evidence="2">
    <location>
        <begin position="413"/>
        <end position="425"/>
    </location>
</feature>
<dbReference type="AlphaFoldDB" id="A0AA38P4F0"/>
<gene>
    <name evidence="4" type="ORF">F5878DRAFT_626100</name>
</gene>
<feature type="compositionally biased region" description="Acidic residues" evidence="2">
    <location>
        <begin position="208"/>
        <end position="235"/>
    </location>
</feature>
<dbReference type="GO" id="GO:0030686">
    <property type="term" value="C:90S preribosome"/>
    <property type="evidence" value="ECO:0007669"/>
    <property type="project" value="TreeGrafter"/>
</dbReference>
<proteinExistence type="predicted"/>
<comment type="caution">
    <text evidence="4">The sequence shown here is derived from an EMBL/GenBank/DDBJ whole genome shotgun (WGS) entry which is preliminary data.</text>
</comment>
<keyword evidence="5" id="KW-1185">Reference proteome</keyword>
<evidence type="ECO:0000313" key="5">
    <source>
        <dbReference type="Proteomes" id="UP001163846"/>
    </source>
</evidence>
<dbReference type="PANTHER" id="PTHR23325:SF1">
    <property type="entry name" value="SERUM RESPONSE FACTOR-BINDING PROTEIN 1"/>
    <property type="match status" value="1"/>
</dbReference>
<dbReference type="Pfam" id="PF09073">
    <property type="entry name" value="BUD22"/>
    <property type="match status" value="1"/>
</dbReference>
<dbReference type="InterPro" id="IPR037393">
    <property type="entry name" value="Bud22/SRFB1"/>
</dbReference>
<feature type="compositionally biased region" description="Polar residues" evidence="2">
    <location>
        <begin position="364"/>
        <end position="373"/>
    </location>
</feature>